<accession>A0A1R4I4Z2</accession>
<proteinExistence type="predicted"/>
<evidence type="ECO:0000313" key="1">
    <source>
        <dbReference type="EMBL" id="SJN14809.1"/>
    </source>
</evidence>
<gene>
    <name evidence="1" type="ORF">CZ787_17000</name>
</gene>
<reference evidence="1 2" key="1">
    <citation type="submission" date="2017-02" db="EMBL/GenBank/DDBJ databases">
        <authorList>
            <person name="Dridi B."/>
        </authorList>
    </citation>
    <scope>NUCLEOTIDE SEQUENCE [LARGE SCALE GENOMIC DNA]</scope>
    <source>
        <strain evidence="1 2">JB380</strain>
    </source>
</reference>
<dbReference type="Proteomes" id="UP000196331">
    <property type="component" value="Unassembled WGS sequence"/>
</dbReference>
<comment type="caution">
    <text evidence="1">The sequence shown here is derived from an EMBL/GenBank/DDBJ whole genome shotgun (WGS) entry which is preliminary data.</text>
</comment>
<evidence type="ECO:0000313" key="2">
    <source>
        <dbReference type="Proteomes" id="UP000196331"/>
    </source>
</evidence>
<organism evidence="1 2">
    <name type="scientific">Halomonas citrativorans</name>
    <dbReference type="NCBI Taxonomy" id="2742612"/>
    <lineage>
        <taxon>Bacteria</taxon>
        <taxon>Pseudomonadati</taxon>
        <taxon>Pseudomonadota</taxon>
        <taxon>Gammaproteobacteria</taxon>
        <taxon>Oceanospirillales</taxon>
        <taxon>Halomonadaceae</taxon>
        <taxon>Halomonas</taxon>
    </lineage>
</organism>
<protein>
    <submittedName>
        <fullName evidence="1">Uncharacterized protein</fullName>
    </submittedName>
</protein>
<sequence>MFVSLFVLVSVFLDASGSFATFKDILFISSTPPLFIATPFTILRLSTVPHSYYCFFIG</sequence>
<dbReference type="EMBL" id="FUKM01000057">
    <property type="protein sequence ID" value="SJN14809.1"/>
    <property type="molecule type" value="Genomic_DNA"/>
</dbReference>
<dbReference type="AlphaFoldDB" id="A0A1R4I4Z2"/>
<name>A0A1R4I4Z2_9GAMM</name>